<evidence type="ECO:0000313" key="3">
    <source>
        <dbReference type="EMBL" id="CAH3046154.1"/>
    </source>
</evidence>
<gene>
    <name evidence="3" type="ORF">PLOB_00008402</name>
</gene>
<reference evidence="3 4" key="1">
    <citation type="submission" date="2022-05" db="EMBL/GenBank/DDBJ databases">
        <authorList>
            <consortium name="Genoscope - CEA"/>
            <person name="William W."/>
        </authorList>
    </citation>
    <scope>NUCLEOTIDE SEQUENCE [LARGE SCALE GENOMIC DNA]</scope>
</reference>
<feature type="domain" description="Myb/SANT-like DNA-binding" evidence="2">
    <location>
        <begin position="10"/>
        <end position="102"/>
    </location>
</feature>
<proteinExistence type="predicted"/>
<protein>
    <recommendedName>
        <fullName evidence="2">Myb/SANT-like DNA-binding domain-containing protein</fullName>
    </recommendedName>
</protein>
<dbReference type="PANTHER" id="PTHR47595">
    <property type="entry name" value="HEAT SHOCK 70 KDA PROTEIN 14"/>
    <property type="match status" value="1"/>
</dbReference>
<organism evidence="3 4">
    <name type="scientific">Porites lobata</name>
    <dbReference type="NCBI Taxonomy" id="104759"/>
    <lineage>
        <taxon>Eukaryota</taxon>
        <taxon>Metazoa</taxon>
        <taxon>Cnidaria</taxon>
        <taxon>Anthozoa</taxon>
        <taxon>Hexacorallia</taxon>
        <taxon>Scleractinia</taxon>
        <taxon>Fungiina</taxon>
        <taxon>Poritidae</taxon>
        <taxon>Porites</taxon>
    </lineage>
</organism>
<dbReference type="Gene3D" id="1.10.10.60">
    <property type="entry name" value="Homeodomain-like"/>
    <property type="match status" value="1"/>
</dbReference>
<feature type="region of interest" description="Disordered" evidence="1">
    <location>
        <begin position="217"/>
        <end position="236"/>
    </location>
</feature>
<evidence type="ECO:0000259" key="2">
    <source>
        <dbReference type="Pfam" id="PF13837"/>
    </source>
</evidence>
<name>A0ABN8NCV2_9CNID</name>
<dbReference type="Pfam" id="PF13837">
    <property type="entry name" value="Myb_DNA-bind_4"/>
    <property type="match status" value="1"/>
</dbReference>
<keyword evidence="4" id="KW-1185">Reference proteome</keyword>
<sequence>MAAAKKVRGRTWEDRETRLLLEKWGDENVQLRLKSCTRKKPIWQEIGDFLMACGYEDRDGEACKTRLHTLVTAYRQYKDELKKTGNATPSKQPPFFDELDKILSDKPSTQPKVVINSTTIVTASSCEDESENIEIIPKGSSSSSDNNSGSSSSSEVCQEHYTVFSETAKKTEHAEEKKKVFTGKKRRLSAADGFNKIDKALEAFMNYQQEADRRFWQAEEEREKREEERDEKRRKEDQEFFLKLMQALNK</sequence>
<feature type="compositionally biased region" description="Low complexity" evidence="1">
    <location>
        <begin position="139"/>
        <end position="154"/>
    </location>
</feature>
<dbReference type="InterPro" id="IPR044822">
    <property type="entry name" value="Myb_DNA-bind_4"/>
</dbReference>
<dbReference type="Proteomes" id="UP001159405">
    <property type="component" value="Unassembled WGS sequence"/>
</dbReference>
<evidence type="ECO:0000313" key="4">
    <source>
        <dbReference type="Proteomes" id="UP001159405"/>
    </source>
</evidence>
<evidence type="ECO:0000256" key="1">
    <source>
        <dbReference type="SAM" id="MobiDB-lite"/>
    </source>
</evidence>
<dbReference type="PANTHER" id="PTHR47595:SF1">
    <property type="entry name" value="MYB_SANT-LIKE DNA-BINDING DOMAIN-CONTAINING PROTEIN"/>
    <property type="match status" value="1"/>
</dbReference>
<dbReference type="EMBL" id="CALNXK010000014">
    <property type="protein sequence ID" value="CAH3046154.1"/>
    <property type="molecule type" value="Genomic_DNA"/>
</dbReference>
<accession>A0ABN8NCV2</accession>
<feature type="region of interest" description="Disordered" evidence="1">
    <location>
        <begin position="135"/>
        <end position="157"/>
    </location>
</feature>
<comment type="caution">
    <text evidence="3">The sequence shown here is derived from an EMBL/GenBank/DDBJ whole genome shotgun (WGS) entry which is preliminary data.</text>
</comment>